<protein>
    <submittedName>
        <fullName evidence="8">Protein IMPACT-like protein</fullName>
    </submittedName>
</protein>
<dbReference type="InterPro" id="IPR023582">
    <property type="entry name" value="Impact"/>
</dbReference>
<accession>A0A443SU74</accession>
<keyword evidence="4" id="KW-0678">Repressor</keyword>
<dbReference type="VEuPathDB" id="VectorBase:LDEU000956"/>
<feature type="domain" description="RWD" evidence="7">
    <location>
        <begin position="9"/>
        <end position="110"/>
    </location>
</feature>
<evidence type="ECO:0000256" key="6">
    <source>
        <dbReference type="ARBA" id="ARBA00023016"/>
    </source>
</evidence>
<dbReference type="GO" id="GO:0006446">
    <property type="term" value="P:regulation of translational initiation"/>
    <property type="evidence" value="ECO:0007669"/>
    <property type="project" value="TreeGrafter"/>
</dbReference>
<dbReference type="PROSITE" id="PS50908">
    <property type="entry name" value="RWD"/>
    <property type="match status" value="1"/>
</dbReference>
<sequence>MDNESLRSDEMEALSAIYGDEWELEDLNVYSITLRSKEDKNVEKNIRIQFRFPDTYPLNSPPIYTISAPWMSRNEKRRLFDAFDTIYEQHSGESIVYLCIEKAREFLSAEQFDEEKENEEEQVSEEQLQKSFGELLVSHNKHHCQTQEITFFHGHPIIDRRSSFQAHLAVVTCVEHVKQAKATLWANKKVAAATHNISAYRISGGPHNTCFQDCDDDGEAHAGPQLLQLLEMLDVKDVLVVVSRWFGGILLGADRFKHIKNAARELLADCGYLDKNCESKESGKKKKGK</sequence>
<dbReference type="PANTHER" id="PTHR16301:SF25">
    <property type="entry name" value="PROTEIN IMPACT"/>
    <property type="match status" value="1"/>
</dbReference>
<dbReference type="SUPFAM" id="SSF54211">
    <property type="entry name" value="Ribosomal protein S5 domain 2-like"/>
    <property type="match status" value="1"/>
</dbReference>
<dbReference type="STRING" id="299467.A0A443SU74"/>
<dbReference type="SUPFAM" id="SSF54495">
    <property type="entry name" value="UBC-like"/>
    <property type="match status" value="1"/>
</dbReference>
<reference evidence="8 9" key="1">
    <citation type="journal article" date="2018" name="Gigascience">
        <title>Genomes of trombidid mites reveal novel predicted allergens and laterally-transferred genes associated with secondary metabolism.</title>
        <authorList>
            <person name="Dong X."/>
            <person name="Chaisiri K."/>
            <person name="Xia D."/>
            <person name="Armstrong S.D."/>
            <person name="Fang Y."/>
            <person name="Donnelly M.J."/>
            <person name="Kadowaki T."/>
            <person name="McGarry J.W."/>
            <person name="Darby A.C."/>
            <person name="Makepeace B.L."/>
        </authorList>
    </citation>
    <scope>NUCLEOTIDE SEQUENCE [LARGE SCALE GENOMIC DNA]</scope>
    <source>
        <strain evidence="8">UoL-UT</strain>
    </source>
</reference>
<dbReference type="SMART" id="SM00591">
    <property type="entry name" value="RWD"/>
    <property type="match status" value="1"/>
</dbReference>
<proteinExistence type="inferred from homology"/>
<evidence type="ECO:0000256" key="5">
    <source>
        <dbReference type="ARBA" id="ARBA00022845"/>
    </source>
</evidence>
<dbReference type="InterPro" id="IPR016135">
    <property type="entry name" value="UBQ-conjugating_enzyme/RWD"/>
</dbReference>
<dbReference type="InterPro" id="IPR020568">
    <property type="entry name" value="Ribosomal_Su5_D2-typ_SF"/>
</dbReference>
<dbReference type="GO" id="GO:0140469">
    <property type="term" value="P:GCN2-mediated signaling"/>
    <property type="evidence" value="ECO:0007669"/>
    <property type="project" value="TreeGrafter"/>
</dbReference>
<evidence type="ECO:0000313" key="8">
    <source>
        <dbReference type="EMBL" id="RWS31085.1"/>
    </source>
</evidence>
<comment type="similarity">
    <text evidence="2">Belongs to the IMPACT family.</text>
</comment>
<name>A0A443SU74_9ACAR</name>
<dbReference type="InterPro" id="IPR001498">
    <property type="entry name" value="Impact_N"/>
</dbReference>
<keyword evidence="5" id="KW-0810">Translation regulation</keyword>
<dbReference type="GO" id="GO:0005737">
    <property type="term" value="C:cytoplasm"/>
    <property type="evidence" value="ECO:0007669"/>
    <property type="project" value="UniProtKB-SubCell"/>
</dbReference>
<evidence type="ECO:0000256" key="1">
    <source>
        <dbReference type="ARBA" id="ARBA00004496"/>
    </source>
</evidence>
<comment type="subcellular location">
    <subcellularLocation>
        <location evidence="1">Cytoplasm</location>
    </subcellularLocation>
</comment>
<dbReference type="Pfam" id="PF05773">
    <property type="entry name" value="RWD"/>
    <property type="match status" value="1"/>
</dbReference>
<dbReference type="InterPro" id="IPR036956">
    <property type="entry name" value="Impact_N_sf"/>
</dbReference>
<dbReference type="PROSITE" id="PS00910">
    <property type="entry name" value="UPF0029"/>
    <property type="match status" value="1"/>
</dbReference>
<dbReference type="PANTHER" id="PTHR16301">
    <property type="entry name" value="IMPACT-RELATED"/>
    <property type="match status" value="1"/>
</dbReference>
<dbReference type="Gene3D" id="3.10.110.10">
    <property type="entry name" value="Ubiquitin Conjugating Enzyme"/>
    <property type="match status" value="1"/>
</dbReference>
<dbReference type="OrthoDB" id="69641at2759"/>
<dbReference type="InterPro" id="IPR006575">
    <property type="entry name" value="RWD_dom"/>
</dbReference>
<dbReference type="InterPro" id="IPR020569">
    <property type="entry name" value="UPF0029_Impact_CS"/>
</dbReference>
<keyword evidence="6" id="KW-0346">Stress response</keyword>
<dbReference type="AlphaFoldDB" id="A0A443SU74"/>
<gene>
    <name evidence="8" type="ORF">B4U80_04597</name>
</gene>
<evidence type="ECO:0000313" key="9">
    <source>
        <dbReference type="Proteomes" id="UP000288716"/>
    </source>
</evidence>
<dbReference type="Gene3D" id="3.30.230.30">
    <property type="entry name" value="Impact, N-terminal domain"/>
    <property type="match status" value="1"/>
</dbReference>
<dbReference type="Pfam" id="PF01205">
    <property type="entry name" value="Impact_N"/>
    <property type="match status" value="1"/>
</dbReference>
<evidence type="ECO:0000256" key="3">
    <source>
        <dbReference type="ARBA" id="ARBA00022490"/>
    </source>
</evidence>
<dbReference type="CDD" id="cd23821">
    <property type="entry name" value="RWD_IMPACT"/>
    <property type="match status" value="1"/>
</dbReference>
<keyword evidence="9" id="KW-1185">Reference proteome</keyword>
<organism evidence="8 9">
    <name type="scientific">Leptotrombidium deliense</name>
    <dbReference type="NCBI Taxonomy" id="299467"/>
    <lineage>
        <taxon>Eukaryota</taxon>
        <taxon>Metazoa</taxon>
        <taxon>Ecdysozoa</taxon>
        <taxon>Arthropoda</taxon>
        <taxon>Chelicerata</taxon>
        <taxon>Arachnida</taxon>
        <taxon>Acari</taxon>
        <taxon>Acariformes</taxon>
        <taxon>Trombidiformes</taxon>
        <taxon>Prostigmata</taxon>
        <taxon>Anystina</taxon>
        <taxon>Parasitengona</taxon>
        <taxon>Trombiculoidea</taxon>
        <taxon>Trombiculidae</taxon>
        <taxon>Leptotrombidium</taxon>
    </lineage>
</organism>
<dbReference type="EMBL" id="NCKV01000275">
    <property type="protein sequence ID" value="RWS31085.1"/>
    <property type="molecule type" value="Genomic_DNA"/>
</dbReference>
<dbReference type="Proteomes" id="UP000288716">
    <property type="component" value="Unassembled WGS sequence"/>
</dbReference>
<comment type="caution">
    <text evidence="8">The sequence shown here is derived from an EMBL/GenBank/DDBJ whole genome shotgun (WGS) entry which is preliminary data.</text>
</comment>
<keyword evidence="3" id="KW-0963">Cytoplasm</keyword>
<evidence type="ECO:0000256" key="2">
    <source>
        <dbReference type="ARBA" id="ARBA00007665"/>
    </source>
</evidence>
<evidence type="ECO:0000256" key="4">
    <source>
        <dbReference type="ARBA" id="ARBA00022491"/>
    </source>
</evidence>
<evidence type="ECO:0000259" key="7">
    <source>
        <dbReference type="PROSITE" id="PS50908"/>
    </source>
</evidence>